<dbReference type="GO" id="GO:0097176">
    <property type="term" value="P:epoxide metabolic process"/>
    <property type="evidence" value="ECO:0007669"/>
    <property type="project" value="TreeGrafter"/>
</dbReference>
<evidence type="ECO:0000259" key="5">
    <source>
        <dbReference type="Pfam" id="PF06441"/>
    </source>
</evidence>
<feature type="domain" description="Epoxide hydrolase N-terminal" evidence="5">
    <location>
        <begin position="4"/>
        <end position="114"/>
    </location>
</feature>
<gene>
    <name evidence="6" type="ORF">BDN70DRAFT_315221</name>
</gene>
<dbReference type="PANTHER" id="PTHR21661">
    <property type="entry name" value="EPOXIDE HYDROLASE 1-RELATED"/>
    <property type="match status" value="1"/>
</dbReference>
<proteinExistence type="inferred from homology"/>
<dbReference type="AlphaFoldDB" id="A0A9P5Z839"/>
<dbReference type="InterPro" id="IPR016292">
    <property type="entry name" value="Epoxide_hydrolase"/>
</dbReference>
<keyword evidence="3" id="KW-0378">Hydrolase</keyword>
<dbReference type="PRINTS" id="PR00412">
    <property type="entry name" value="EPOXHYDRLASE"/>
</dbReference>
<dbReference type="Pfam" id="PF06441">
    <property type="entry name" value="EHN"/>
    <property type="match status" value="1"/>
</dbReference>
<dbReference type="EMBL" id="MU155154">
    <property type="protein sequence ID" value="KAF9483357.1"/>
    <property type="molecule type" value="Genomic_DNA"/>
</dbReference>
<dbReference type="InterPro" id="IPR029058">
    <property type="entry name" value="AB_hydrolase_fold"/>
</dbReference>
<dbReference type="PANTHER" id="PTHR21661:SF35">
    <property type="entry name" value="EPOXIDE HYDROLASE"/>
    <property type="match status" value="1"/>
</dbReference>
<comment type="similarity">
    <text evidence="1">Belongs to the peptidase S33 family.</text>
</comment>
<feature type="active site" description="Proton donor" evidence="4">
    <location>
        <position position="313"/>
    </location>
</feature>
<dbReference type="SUPFAM" id="SSF53474">
    <property type="entry name" value="alpha/beta-Hydrolases"/>
    <property type="match status" value="1"/>
</dbReference>
<dbReference type="OrthoDB" id="7130006at2759"/>
<sequence>MAESPFTINISDDAIQHLQEKLALTVFPDELDDAGWEYGAPLSDIRRLVAHWKDGYDWKKNEAKINAELPQFTRDIDIEGFGALNIHYVHQKSKVPDAIPLLFVHGWPGSFLEVRKILPSLVEGSKDYPAFHVVAFSLPGYAFSEAPKKKGFAGDQYAELGNKLMLALGYDQYVTQGGDWGFILTRFIANKYGHKHAKAWHTNFALAVPPSPLRSPLVYIADRLFGYSAAEKEGMARTKWYHTKSAGYFHEQSTMPQTLGYSLADSPVGLLSWIYEKLVTWTDDYKWDDDEVLTWISIYWFSRAGPAASVRIYHEMTRYSGNIFTTPLPVSIPTGHSYFPKEILGFPRRWLKNRHLIFRSEHTSGGHFASHEKPDELIADLRRMFGKGGPAFRVISGKSGYVTESKP</sequence>
<organism evidence="6 7">
    <name type="scientific">Pholiota conissans</name>
    <dbReference type="NCBI Taxonomy" id="109636"/>
    <lineage>
        <taxon>Eukaryota</taxon>
        <taxon>Fungi</taxon>
        <taxon>Dikarya</taxon>
        <taxon>Basidiomycota</taxon>
        <taxon>Agaricomycotina</taxon>
        <taxon>Agaricomycetes</taxon>
        <taxon>Agaricomycetidae</taxon>
        <taxon>Agaricales</taxon>
        <taxon>Agaricineae</taxon>
        <taxon>Strophariaceae</taxon>
        <taxon>Pholiota</taxon>
    </lineage>
</organism>
<name>A0A9P5Z839_9AGAR</name>
<protein>
    <submittedName>
        <fullName evidence="6">Alpha/beta-hydrolase</fullName>
    </submittedName>
</protein>
<keyword evidence="2" id="KW-0058">Aromatic hydrocarbons catabolism</keyword>
<evidence type="ECO:0000256" key="4">
    <source>
        <dbReference type="PIRSR" id="PIRSR001112-1"/>
    </source>
</evidence>
<dbReference type="Proteomes" id="UP000807469">
    <property type="component" value="Unassembled WGS sequence"/>
</dbReference>
<comment type="caution">
    <text evidence="6">The sequence shown here is derived from an EMBL/GenBank/DDBJ whole genome shotgun (WGS) entry which is preliminary data.</text>
</comment>
<evidence type="ECO:0000256" key="3">
    <source>
        <dbReference type="ARBA" id="ARBA00022801"/>
    </source>
</evidence>
<dbReference type="InterPro" id="IPR010497">
    <property type="entry name" value="Epoxide_hydro_N"/>
</dbReference>
<dbReference type="GO" id="GO:0004301">
    <property type="term" value="F:epoxide hydrolase activity"/>
    <property type="evidence" value="ECO:0007669"/>
    <property type="project" value="TreeGrafter"/>
</dbReference>
<evidence type="ECO:0000256" key="2">
    <source>
        <dbReference type="ARBA" id="ARBA00022797"/>
    </source>
</evidence>
<accession>A0A9P5Z839</accession>
<evidence type="ECO:0000256" key="1">
    <source>
        <dbReference type="ARBA" id="ARBA00010088"/>
    </source>
</evidence>
<reference evidence="6" key="1">
    <citation type="submission" date="2020-11" db="EMBL/GenBank/DDBJ databases">
        <authorList>
            <consortium name="DOE Joint Genome Institute"/>
            <person name="Ahrendt S."/>
            <person name="Riley R."/>
            <person name="Andreopoulos W."/>
            <person name="Labutti K."/>
            <person name="Pangilinan J."/>
            <person name="Ruiz-Duenas F.J."/>
            <person name="Barrasa J.M."/>
            <person name="Sanchez-Garcia M."/>
            <person name="Camarero S."/>
            <person name="Miyauchi S."/>
            <person name="Serrano A."/>
            <person name="Linde D."/>
            <person name="Babiker R."/>
            <person name="Drula E."/>
            <person name="Ayuso-Fernandez I."/>
            <person name="Pacheco R."/>
            <person name="Padilla G."/>
            <person name="Ferreira P."/>
            <person name="Barriuso J."/>
            <person name="Kellner H."/>
            <person name="Castanera R."/>
            <person name="Alfaro M."/>
            <person name="Ramirez L."/>
            <person name="Pisabarro A.G."/>
            <person name="Kuo A."/>
            <person name="Tritt A."/>
            <person name="Lipzen A."/>
            <person name="He G."/>
            <person name="Yan M."/>
            <person name="Ng V."/>
            <person name="Cullen D."/>
            <person name="Martin F."/>
            <person name="Rosso M.-N."/>
            <person name="Henrissat B."/>
            <person name="Hibbett D."/>
            <person name="Martinez A.T."/>
            <person name="Grigoriev I.V."/>
        </authorList>
    </citation>
    <scope>NUCLEOTIDE SEQUENCE</scope>
    <source>
        <strain evidence="6">CIRM-BRFM 674</strain>
    </source>
</reference>
<feature type="active site" description="Proton acceptor" evidence="4">
    <location>
        <position position="367"/>
    </location>
</feature>
<dbReference type="Gene3D" id="3.40.50.1820">
    <property type="entry name" value="alpha/beta hydrolase"/>
    <property type="match status" value="1"/>
</dbReference>
<dbReference type="PIRSF" id="PIRSF001112">
    <property type="entry name" value="Epoxide_hydrolase"/>
    <property type="match status" value="1"/>
</dbReference>
<dbReference type="InterPro" id="IPR000639">
    <property type="entry name" value="Epox_hydrolase-like"/>
</dbReference>
<evidence type="ECO:0000313" key="7">
    <source>
        <dbReference type="Proteomes" id="UP000807469"/>
    </source>
</evidence>
<feature type="active site" description="Nucleophile" evidence="4">
    <location>
        <position position="179"/>
    </location>
</feature>
<keyword evidence="7" id="KW-1185">Reference proteome</keyword>
<evidence type="ECO:0000313" key="6">
    <source>
        <dbReference type="EMBL" id="KAF9483357.1"/>
    </source>
</evidence>